<evidence type="ECO:0000313" key="7">
    <source>
        <dbReference type="Proteomes" id="UP000001056"/>
    </source>
</evidence>
<dbReference type="PROSITE" id="PS51212">
    <property type="entry name" value="WSC"/>
    <property type="match status" value="1"/>
</dbReference>
<organism evidence="6 7">
    <name type="scientific">Chaetomium globosum (strain ATCC 6205 / CBS 148.51 / DSM 1962 / NBRC 6347 / NRRL 1970)</name>
    <name type="common">Soil fungus</name>
    <dbReference type="NCBI Taxonomy" id="306901"/>
    <lineage>
        <taxon>Eukaryota</taxon>
        <taxon>Fungi</taxon>
        <taxon>Dikarya</taxon>
        <taxon>Ascomycota</taxon>
        <taxon>Pezizomycotina</taxon>
        <taxon>Sordariomycetes</taxon>
        <taxon>Sordariomycetidae</taxon>
        <taxon>Sordariales</taxon>
        <taxon>Chaetomiaceae</taxon>
        <taxon>Chaetomium</taxon>
    </lineage>
</organism>
<keyword evidence="4" id="KW-0812">Transmembrane</keyword>
<keyword evidence="4" id="KW-0472">Membrane</keyword>
<protein>
    <recommendedName>
        <fullName evidence="5">WSC domain-containing protein</fullName>
    </recommendedName>
</protein>
<dbReference type="Pfam" id="PF01822">
    <property type="entry name" value="WSC"/>
    <property type="match status" value="1"/>
</dbReference>
<dbReference type="PANTHER" id="PTHR11941">
    <property type="entry name" value="ENOYL-COA HYDRATASE-RELATED"/>
    <property type="match status" value="1"/>
</dbReference>
<evidence type="ECO:0000256" key="1">
    <source>
        <dbReference type="ARBA" id="ARBA00005254"/>
    </source>
</evidence>
<dbReference type="RefSeq" id="XP_001227861.1">
    <property type="nucleotide sequence ID" value="XM_001227860.1"/>
</dbReference>
<keyword evidence="4" id="KW-1133">Transmembrane helix</keyword>
<feature type="region of interest" description="Disordered" evidence="3">
    <location>
        <begin position="113"/>
        <end position="157"/>
    </location>
</feature>
<dbReference type="InterPro" id="IPR002889">
    <property type="entry name" value="WSC_carb-bd"/>
</dbReference>
<comment type="similarity">
    <text evidence="1">Belongs to the enoyl-CoA hydratase/isomerase family.</text>
</comment>
<evidence type="ECO:0000256" key="2">
    <source>
        <dbReference type="ARBA" id="ARBA00023239"/>
    </source>
</evidence>
<reference evidence="7" key="1">
    <citation type="journal article" date="2015" name="Genome Announc.">
        <title>Draft genome sequence of the cellulolytic fungus Chaetomium globosum.</title>
        <authorList>
            <person name="Cuomo C.A."/>
            <person name="Untereiner W.A."/>
            <person name="Ma L.-J."/>
            <person name="Grabherr M."/>
            <person name="Birren B.W."/>
        </authorList>
    </citation>
    <scope>NUCLEOTIDE SEQUENCE [LARGE SCALE GENOMIC DNA]</scope>
    <source>
        <strain evidence="7">ATCC 6205 / CBS 148.51 / DSM 1962 / NBRC 6347 / NRRL 1970</strain>
    </source>
</reference>
<accession>Q2GQ20</accession>
<dbReference type="GeneID" id="4396853"/>
<dbReference type="InterPro" id="IPR014748">
    <property type="entry name" value="Enoyl-CoA_hydra_C"/>
</dbReference>
<dbReference type="VEuPathDB" id="FungiDB:CHGG_09934"/>
<evidence type="ECO:0000313" key="6">
    <source>
        <dbReference type="EMBL" id="EAQ83530.1"/>
    </source>
</evidence>
<evidence type="ECO:0000256" key="4">
    <source>
        <dbReference type="SAM" id="Phobius"/>
    </source>
</evidence>
<dbReference type="STRING" id="306901.Q2GQ20"/>
<dbReference type="GO" id="GO:0005739">
    <property type="term" value="C:mitochondrion"/>
    <property type="evidence" value="ECO:0007669"/>
    <property type="project" value="TreeGrafter"/>
</dbReference>
<evidence type="ECO:0000259" key="5">
    <source>
        <dbReference type="PROSITE" id="PS51212"/>
    </source>
</evidence>
<sequence>MRVCSSPIEPPTLSGSTIQGCFKSAGKLKFQKIIEWNTIGSCGNDLCRAEGFEVGGTTGGNQCWCGHKYPPKDDLVDSKNCDVGCTGFGEHACGGLDFWTIYHTGITLSVKYEDSPKKSTSSDAPKATETDSSPQETVVVTASPTSEPEGEQGSGSSPNVAGIAAGVVVGVVVIAALLGGGYLYMRRKRNQEIEEEHRRNAAVNAFIGKPPRSSGGTSTTDSRMDPVMAHRRMSDGSIADNQDYSRRILRLRGWFAVGWSVISKGSYFRRGFNKVYRGLRKILDCCSGFCIVLSSKALGSQSRLGKSWAHKWSELGETVQVVRSGYLSRCSKNLARGSSRKSGFGPTGMCSRLSKSLTEKRKADFAVKAANDEQQLHSSLLLINLYGWVFGDVSEVGAATPLHTIADVSRARPDVIPQQGKTTKRGLPTAPPHLQVADYSITLPDNQSTQDASEIYSDAQSVGYPARRRPNGAPNVRTQPRPHRAPHPITHLPASNSGHIRILELNRPAARNAISRGLLSSLREEIDALILRRAQTSKSARHSPRRKTAAFLLTLRTTLTSLSTLPIPTISAISSLALGGGLELALSTHFRVLTSNAVVGLPETRLGIIPGAGGTHRLPALIGVPRARDLILTGRRVSAPEAYFLGLADRLVEVPPAGGAQAQELEGMGEKEREVAVLVMARRAALSEAVRLAGEICEGGPIAVRAAIRAVEEPSEVVENQMYQRVVRTEDRDEALKAFAEKRVPVFKGR</sequence>
<dbReference type="SMART" id="SM00321">
    <property type="entry name" value="WSC"/>
    <property type="match status" value="1"/>
</dbReference>
<gene>
    <name evidence="6" type="ORF">CHGG_09934</name>
</gene>
<dbReference type="HOGENOM" id="CLU_370878_0_0_1"/>
<dbReference type="PANTHER" id="PTHR11941:SF171">
    <property type="entry name" value="SD19268P"/>
    <property type="match status" value="1"/>
</dbReference>
<dbReference type="Gene3D" id="3.90.226.10">
    <property type="entry name" value="2-enoyl-CoA Hydratase, Chain A, domain 1"/>
    <property type="match status" value="1"/>
</dbReference>
<dbReference type="Gene3D" id="1.10.12.10">
    <property type="entry name" value="Lyase 2-enoyl-coa Hydratase, Chain A, domain 2"/>
    <property type="match status" value="1"/>
</dbReference>
<dbReference type="GO" id="GO:0016829">
    <property type="term" value="F:lyase activity"/>
    <property type="evidence" value="ECO:0007669"/>
    <property type="project" value="UniProtKB-KW"/>
</dbReference>
<dbReference type="PROSITE" id="PS51257">
    <property type="entry name" value="PROKAR_LIPOPROTEIN"/>
    <property type="match status" value="1"/>
</dbReference>
<proteinExistence type="inferred from homology"/>
<feature type="domain" description="WSC" evidence="5">
    <location>
        <begin position="15"/>
        <end position="105"/>
    </location>
</feature>
<keyword evidence="7" id="KW-1185">Reference proteome</keyword>
<dbReference type="AlphaFoldDB" id="Q2GQ20"/>
<dbReference type="GO" id="GO:0006635">
    <property type="term" value="P:fatty acid beta-oxidation"/>
    <property type="evidence" value="ECO:0007669"/>
    <property type="project" value="TreeGrafter"/>
</dbReference>
<dbReference type="InterPro" id="IPR001753">
    <property type="entry name" value="Enoyl-CoA_hydra/iso"/>
</dbReference>
<name>Q2GQ20_CHAGB</name>
<dbReference type="Pfam" id="PF00378">
    <property type="entry name" value="ECH_1"/>
    <property type="match status" value="1"/>
</dbReference>
<feature type="transmembrane region" description="Helical" evidence="4">
    <location>
        <begin position="160"/>
        <end position="184"/>
    </location>
</feature>
<dbReference type="eggNOG" id="KOG1679">
    <property type="taxonomic scope" value="Eukaryota"/>
</dbReference>
<dbReference type="CDD" id="cd06558">
    <property type="entry name" value="crotonase-like"/>
    <property type="match status" value="1"/>
</dbReference>
<feature type="compositionally biased region" description="Polar residues" evidence="3">
    <location>
        <begin position="130"/>
        <end position="142"/>
    </location>
</feature>
<dbReference type="OrthoDB" id="2019572at2759"/>
<dbReference type="Proteomes" id="UP000001056">
    <property type="component" value="Unassembled WGS sequence"/>
</dbReference>
<dbReference type="InParanoid" id="Q2GQ20"/>
<evidence type="ECO:0000256" key="3">
    <source>
        <dbReference type="SAM" id="MobiDB-lite"/>
    </source>
</evidence>
<dbReference type="EMBL" id="CH408035">
    <property type="protein sequence ID" value="EAQ83530.1"/>
    <property type="molecule type" value="Genomic_DNA"/>
</dbReference>
<dbReference type="InterPro" id="IPR029045">
    <property type="entry name" value="ClpP/crotonase-like_dom_sf"/>
</dbReference>
<dbReference type="SUPFAM" id="SSF52096">
    <property type="entry name" value="ClpP/crotonase"/>
    <property type="match status" value="1"/>
</dbReference>
<keyword evidence="2" id="KW-0456">Lyase</keyword>
<feature type="region of interest" description="Disordered" evidence="3">
    <location>
        <begin position="460"/>
        <end position="494"/>
    </location>
</feature>